<dbReference type="AlphaFoldDB" id="C3Y9P3"/>
<proteinExistence type="predicted"/>
<organism>
    <name type="scientific">Branchiostoma floridae</name>
    <name type="common">Florida lancelet</name>
    <name type="synonym">Amphioxus</name>
    <dbReference type="NCBI Taxonomy" id="7739"/>
    <lineage>
        <taxon>Eukaryota</taxon>
        <taxon>Metazoa</taxon>
        <taxon>Chordata</taxon>
        <taxon>Cephalochordata</taxon>
        <taxon>Leptocardii</taxon>
        <taxon>Amphioxiformes</taxon>
        <taxon>Branchiostomatidae</taxon>
        <taxon>Branchiostoma</taxon>
    </lineage>
</organism>
<protein>
    <submittedName>
        <fullName evidence="1">Uncharacterized protein</fullName>
    </submittedName>
</protein>
<gene>
    <name evidence="1" type="ORF">BRAFLDRAFT_88238</name>
</gene>
<accession>C3Y9P3</accession>
<dbReference type="InParanoid" id="C3Y9P3"/>
<sequence>MCTLHHHDVHVDTVTNLSASAARDAGACRGPCPIAPSMCTLHHHDVRVDNVTKVLASAARDAGACRGACPIAPSMCTLYHNEMRVDNVTKLSASAARDAGPIKLKYAPIIYKLLYEFVLLLYGGGWGDGFRLALSSDPGLLVCVAGPS</sequence>
<reference evidence="1" key="1">
    <citation type="journal article" date="2008" name="Nature">
        <title>The amphioxus genome and the evolution of the chordate karyotype.</title>
        <authorList>
            <consortium name="US DOE Joint Genome Institute (JGI-PGF)"/>
            <person name="Putnam N.H."/>
            <person name="Butts T."/>
            <person name="Ferrier D.E.K."/>
            <person name="Furlong R.F."/>
            <person name="Hellsten U."/>
            <person name="Kawashima T."/>
            <person name="Robinson-Rechavi M."/>
            <person name="Shoguchi E."/>
            <person name="Terry A."/>
            <person name="Yu J.-K."/>
            <person name="Benito-Gutierrez E.L."/>
            <person name="Dubchak I."/>
            <person name="Garcia-Fernandez J."/>
            <person name="Gibson-Brown J.J."/>
            <person name="Grigoriev I.V."/>
            <person name="Horton A.C."/>
            <person name="de Jong P.J."/>
            <person name="Jurka J."/>
            <person name="Kapitonov V.V."/>
            <person name="Kohara Y."/>
            <person name="Kuroki Y."/>
            <person name="Lindquist E."/>
            <person name="Lucas S."/>
            <person name="Osoegawa K."/>
            <person name="Pennacchio L.A."/>
            <person name="Salamov A.A."/>
            <person name="Satou Y."/>
            <person name="Sauka-Spengler T."/>
            <person name="Schmutz J."/>
            <person name="Shin-I T."/>
            <person name="Toyoda A."/>
            <person name="Bronner-Fraser M."/>
            <person name="Fujiyama A."/>
            <person name="Holland L.Z."/>
            <person name="Holland P.W.H."/>
            <person name="Satoh N."/>
            <person name="Rokhsar D.S."/>
        </authorList>
    </citation>
    <scope>NUCLEOTIDE SEQUENCE [LARGE SCALE GENOMIC DNA]</scope>
    <source>
        <strain evidence="1">S238N-H82</strain>
        <tissue evidence="1">Testes</tissue>
    </source>
</reference>
<dbReference type="EMBL" id="GG666492">
    <property type="protein sequence ID" value="EEN63299.1"/>
    <property type="molecule type" value="Genomic_DNA"/>
</dbReference>
<name>C3Y9P3_BRAFL</name>
<evidence type="ECO:0000313" key="1">
    <source>
        <dbReference type="EMBL" id="EEN63299.1"/>
    </source>
</evidence>